<dbReference type="GO" id="GO:0030956">
    <property type="term" value="C:glutamyl-tRNA(Gln) amidotransferase complex"/>
    <property type="evidence" value="ECO:0007669"/>
    <property type="project" value="InterPro"/>
</dbReference>
<dbReference type="PANTHER" id="PTHR11895:SF151">
    <property type="entry name" value="GLUTAMYL-TRNA(GLN) AMIDOTRANSFERASE SUBUNIT A"/>
    <property type="match status" value="1"/>
</dbReference>
<evidence type="ECO:0000313" key="11">
    <source>
        <dbReference type="Proteomes" id="UP000050514"/>
    </source>
</evidence>
<dbReference type="Gene3D" id="3.90.1300.10">
    <property type="entry name" value="Amidase signature (AS) domain"/>
    <property type="match status" value="1"/>
</dbReference>
<feature type="domain" description="Amidase" evidence="9">
    <location>
        <begin position="25"/>
        <end position="471"/>
    </location>
</feature>
<dbReference type="GO" id="GO:0006412">
    <property type="term" value="P:translation"/>
    <property type="evidence" value="ECO:0007669"/>
    <property type="project" value="UniProtKB-UniRule"/>
</dbReference>
<keyword evidence="2 8" id="KW-0436">Ligase</keyword>
<dbReference type="Pfam" id="PF01425">
    <property type="entry name" value="Amidase"/>
    <property type="match status" value="1"/>
</dbReference>
<sequence>MDDRLTLTVRQALQSLQNGSLSSEELTRACIEQIERLESKIHAFITLTAEKALEDARRADARRIAAHRHPDETLPSLLGLPIAVKDLLTVAGVRCTCGSRILENYVPPFTATAVQRLVDAGVVIVGKTNTDEFAMGSSTENSAYGATFNPWDTGRVPGGSSGGSAAAVAARMVPAALGTDTGGSVRQPAAFCGVTGIKPTYGRVSRYGLVAYGSSLDTAGVLAHSAEDAAILFWPMAGFDPLDATTVEQPPSVWHTPESETLKGLRIGVPKEYFLPGMQPEVEEKVRAAIRMLAELGGEVHEISLPHTEYALPVYYLIAPAEASANLARYDGVRFGYRASADTLGELFNLSRSRGFGAEVKRRIMLGTYALSAGYYEAYYGQAQKVRTLIRRDFEEAFQQVDIIATPVTPTTAFRVGEHRDDPLAMYLEDVFTLPTNLAGVPGLAFPVGFDRQGLPVGMQIMASHFREDLLFSVAYHYQQHTDWHRRLPPLL</sequence>
<comment type="subunit">
    <text evidence="8">Heterotrimer of A, B and C subunits.</text>
</comment>
<dbReference type="GO" id="GO:0016740">
    <property type="term" value="F:transferase activity"/>
    <property type="evidence" value="ECO:0007669"/>
    <property type="project" value="UniProtKB-KW"/>
</dbReference>
<name>A0A0P6X7J4_9CHLR</name>
<keyword evidence="10" id="KW-0808">Transferase</keyword>
<evidence type="ECO:0000256" key="6">
    <source>
        <dbReference type="ARBA" id="ARBA00025295"/>
    </source>
</evidence>
<dbReference type="EMBL" id="LGHJ01000012">
    <property type="protein sequence ID" value="KPL76292.1"/>
    <property type="molecule type" value="Genomic_DNA"/>
</dbReference>
<dbReference type="InterPro" id="IPR000120">
    <property type="entry name" value="Amidase"/>
</dbReference>
<dbReference type="SUPFAM" id="SSF75304">
    <property type="entry name" value="Amidase signature (AS) enzymes"/>
    <property type="match status" value="1"/>
</dbReference>
<dbReference type="PATRIC" id="fig|360411.5.peg.1396"/>
<evidence type="ECO:0000256" key="4">
    <source>
        <dbReference type="ARBA" id="ARBA00022840"/>
    </source>
</evidence>
<evidence type="ECO:0000259" key="9">
    <source>
        <dbReference type="Pfam" id="PF01425"/>
    </source>
</evidence>
<dbReference type="AlphaFoldDB" id="A0A0P6X7J4"/>
<comment type="caution">
    <text evidence="10">The sequence shown here is derived from an EMBL/GenBank/DDBJ whole genome shotgun (WGS) entry which is preliminary data.</text>
</comment>
<proteinExistence type="inferred from homology"/>
<organism evidence="10 11">
    <name type="scientific">Bellilinea caldifistulae</name>
    <dbReference type="NCBI Taxonomy" id="360411"/>
    <lineage>
        <taxon>Bacteria</taxon>
        <taxon>Bacillati</taxon>
        <taxon>Chloroflexota</taxon>
        <taxon>Anaerolineae</taxon>
        <taxon>Anaerolineales</taxon>
        <taxon>Anaerolineaceae</taxon>
        <taxon>Bellilinea</taxon>
    </lineage>
</organism>
<dbReference type="NCBIfam" id="TIGR00132">
    <property type="entry name" value="gatA"/>
    <property type="match status" value="1"/>
</dbReference>
<evidence type="ECO:0000256" key="1">
    <source>
        <dbReference type="ARBA" id="ARBA00008069"/>
    </source>
</evidence>
<evidence type="ECO:0000256" key="7">
    <source>
        <dbReference type="ARBA" id="ARBA00047407"/>
    </source>
</evidence>
<dbReference type="STRING" id="360411.AC812_06355"/>
<evidence type="ECO:0000256" key="5">
    <source>
        <dbReference type="ARBA" id="ARBA00022917"/>
    </source>
</evidence>
<accession>A0A0P6X7J4</accession>
<feature type="active site" description="Charge relay system" evidence="8">
    <location>
        <position position="85"/>
    </location>
</feature>
<reference evidence="10 11" key="1">
    <citation type="submission" date="2015-07" db="EMBL/GenBank/DDBJ databases">
        <title>Draft genome of Bellilinea caldifistulae DSM 17877.</title>
        <authorList>
            <person name="Hemp J."/>
            <person name="Ward L.M."/>
            <person name="Pace L.A."/>
            <person name="Fischer W.W."/>
        </authorList>
    </citation>
    <scope>NUCLEOTIDE SEQUENCE [LARGE SCALE GENOMIC DNA]</scope>
    <source>
        <strain evidence="10 11">GOMI-1</strain>
    </source>
</reference>
<keyword evidence="5 8" id="KW-0648">Protein biosynthesis</keyword>
<protein>
    <recommendedName>
        <fullName evidence="8">Glutamyl-tRNA(Gln) amidotransferase subunit A</fullName>
        <shortName evidence="8">Glu-ADT subunit A</shortName>
        <ecNumber evidence="8">6.3.5.7</ecNumber>
    </recommendedName>
</protein>
<dbReference type="InterPro" id="IPR004412">
    <property type="entry name" value="GatA"/>
</dbReference>
<dbReference type="GO" id="GO:0050567">
    <property type="term" value="F:glutaminyl-tRNA synthase (glutamine-hydrolyzing) activity"/>
    <property type="evidence" value="ECO:0007669"/>
    <property type="project" value="UniProtKB-UniRule"/>
</dbReference>
<dbReference type="InterPro" id="IPR023631">
    <property type="entry name" value="Amidase_dom"/>
</dbReference>
<evidence type="ECO:0000256" key="3">
    <source>
        <dbReference type="ARBA" id="ARBA00022741"/>
    </source>
</evidence>
<evidence type="ECO:0000313" key="10">
    <source>
        <dbReference type="EMBL" id="KPL76292.1"/>
    </source>
</evidence>
<gene>
    <name evidence="8" type="primary">gatA</name>
    <name evidence="10" type="ORF">AC812_06355</name>
</gene>
<dbReference type="GO" id="GO:0005524">
    <property type="term" value="F:ATP binding"/>
    <property type="evidence" value="ECO:0007669"/>
    <property type="project" value="UniProtKB-KW"/>
</dbReference>
<dbReference type="InterPro" id="IPR036928">
    <property type="entry name" value="AS_sf"/>
</dbReference>
<comment type="similarity">
    <text evidence="1 8">Belongs to the amidase family. GatA subfamily.</text>
</comment>
<dbReference type="OrthoDB" id="9811471at2"/>
<feature type="active site" description="Charge relay system" evidence="8">
    <location>
        <position position="160"/>
    </location>
</feature>
<feature type="active site" description="Acyl-ester intermediate" evidence="8">
    <location>
        <position position="184"/>
    </location>
</feature>
<dbReference type="PANTHER" id="PTHR11895">
    <property type="entry name" value="TRANSAMIDASE"/>
    <property type="match status" value="1"/>
</dbReference>
<dbReference type="PROSITE" id="PS00571">
    <property type="entry name" value="AMIDASES"/>
    <property type="match status" value="1"/>
</dbReference>
<comment type="function">
    <text evidence="6 8">Allows the formation of correctly charged Gln-tRNA(Gln) through the transamidation of misacylated Glu-tRNA(Gln) in organisms which lack glutaminyl-tRNA synthetase. The reaction takes place in the presence of glutamine and ATP through an activated gamma-phospho-Glu-tRNA(Gln).</text>
</comment>
<keyword evidence="4 8" id="KW-0067">ATP-binding</keyword>
<keyword evidence="11" id="KW-1185">Reference proteome</keyword>
<evidence type="ECO:0000256" key="2">
    <source>
        <dbReference type="ARBA" id="ARBA00022598"/>
    </source>
</evidence>
<keyword evidence="3 8" id="KW-0547">Nucleotide-binding</keyword>
<comment type="catalytic activity">
    <reaction evidence="7 8">
        <text>L-glutamyl-tRNA(Gln) + L-glutamine + ATP + H2O = L-glutaminyl-tRNA(Gln) + L-glutamate + ADP + phosphate + H(+)</text>
        <dbReference type="Rhea" id="RHEA:17521"/>
        <dbReference type="Rhea" id="RHEA-COMP:9681"/>
        <dbReference type="Rhea" id="RHEA-COMP:9684"/>
        <dbReference type="ChEBI" id="CHEBI:15377"/>
        <dbReference type="ChEBI" id="CHEBI:15378"/>
        <dbReference type="ChEBI" id="CHEBI:29985"/>
        <dbReference type="ChEBI" id="CHEBI:30616"/>
        <dbReference type="ChEBI" id="CHEBI:43474"/>
        <dbReference type="ChEBI" id="CHEBI:58359"/>
        <dbReference type="ChEBI" id="CHEBI:78520"/>
        <dbReference type="ChEBI" id="CHEBI:78521"/>
        <dbReference type="ChEBI" id="CHEBI:456216"/>
        <dbReference type="EC" id="6.3.5.7"/>
    </reaction>
</comment>
<dbReference type="InterPro" id="IPR020556">
    <property type="entry name" value="Amidase_CS"/>
</dbReference>
<dbReference type="Proteomes" id="UP000050514">
    <property type="component" value="Unassembled WGS sequence"/>
</dbReference>
<dbReference type="EC" id="6.3.5.7" evidence="8"/>
<evidence type="ECO:0000256" key="8">
    <source>
        <dbReference type="HAMAP-Rule" id="MF_00120"/>
    </source>
</evidence>
<dbReference type="RefSeq" id="WP_061919244.1">
    <property type="nucleotide sequence ID" value="NZ_DF967971.1"/>
</dbReference>
<dbReference type="HAMAP" id="MF_00120">
    <property type="entry name" value="GatA"/>
    <property type="match status" value="1"/>
</dbReference>